<dbReference type="OrthoDB" id="6263678at2759"/>
<keyword evidence="3" id="KW-1185">Reference proteome</keyword>
<sequence>MRKHSAFDSIPTLPRNFSGQWMTFSHMANHYRKLINVKPRVDTGIPHYNVEPQKPSKLSKSGGKTMRSERPGTTDGIIPKTKWSRPKLASKMVDYEYHALSKGLMNSPNGSFNAGSSSDGYQVVFGPSSIKSSVDAMISDPDPELEVVEPKLSSISIGEKIRKFLDHIHAQDSQPKVINTGRPLSTRERKQPCSISRDQMTDSRHDRHSKCFTPFEVSSSGTKKRLVKPSGQRSQRSELKVLSAQSRKSVSVAKVSESPKLSSNKRAFKRSPYSNSSTHDFHEVVTSIQIANNNNNIMNPKQSTGHKKSSKIEKRMHSLSPNMSPRSVSVGTIHGSDELTEEFLLDDSTTPPRNLSTIQLDREDLTTDWLKERVERGVVRINNAYFSLAPGTSTSSLGIHHPNKDSSRDSAYGFSSGESRITTRESTPEKKSRAATKGSSEIHNGKYKSSLSTVASSINQDISSHSHVDSSGHSSCSEKSILHNFRQSREKKDLLAEEKYYHFLTKVTDDIVSRGIYTNKGIKSIFKSHLMKNSNLEMDKMLSLLERLRIDMGVPKDDSLNQLDFGYGSVEYSTGPYFYSKSDNAPSPEGPHSPSESPPESDSIIE</sequence>
<organism evidence="2 3">
    <name type="scientific">Allacma fusca</name>
    <dbReference type="NCBI Taxonomy" id="39272"/>
    <lineage>
        <taxon>Eukaryota</taxon>
        <taxon>Metazoa</taxon>
        <taxon>Ecdysozoa</taxon>
        <taxon>Arthropoda</taxon>
        <taxon>Hexapoda</taxon>
        <taxon>Collembola</taxon>
        <taxon>Symphypleona</taxon>
        <taxon>Sminthuridae</taxon>
        <taxon>Allacma</taxon>
    </lineage>
</organism>
<feature type="region of interest" description="Disordered" evidence="1">
    <location>
        <begin position="176"/>
        <end position="280"/>
    </location>
</feature>
<evidence type="ECO:0000313" key="3">
    <source>
        <dbReference type="Proteomes" id="UP000708208"/>
    </source>
</evidence>
<dbReference type="GO" id="GO:0036064">
    <property type="term" value="C:ciliary basal body"/>
    <property type="evidence" value="ECO:0007669"/>
    <property type="project" value="TreeGrafter"/>
</dbReference>
<accession>A0A8J2NQ94</accession>
<dbReference type="AlphaFoldDB" id="A0A8J2NQ94"/>
<reference evidence="2" key="1">
    <citation type="submission" date="2021-06" db="EMBL/GenBank/DDBJ databases">
        <authorList>
            <person name="Hodson N. C."/>
            <person name="Mongue J. A."/>
            <person name="Jaron S. K."/>
        </authorList>
    </citation>
    <scope>NUCLEOTIDE SEQUENCE</scope>
</reference>
<dbReference type="EMBL" id="CAJVCH010001421">
    <property type="protein sequence ID" value="CAG7638689.1"/>
    <property type="molecule type" value="Genomic_DNA"/>
</dbReference>
<gene>
    <name evidence="2" type="ORF">AFUS01_LOCUS337</name>
</gene>
<feature type="region of interest" description="Disordered" evidence="1">
    <location>
        <begin position="46"/>
        <end position="80"/>
    </location>
</feature>
<comment type="caution">
    <text evidence="2">The sequence shown here is derived from an EMBL/GenBank/DDBJ whole genome shotgun (WGS) entry which is preliminary data.</text>
</comment>
<dbReference type="PANTHER" id="PTHR14917">
    <property type="entry name" value="SPERMATOGENESIS-ASSOCIATED PROTEIN 7"/>
    <property type="match status" value="1"/>
</dbReference>
<feature type="compositionally biased region" description="Low complexity" evidence="1">
    <location>
        <begin position="586"/>
        <end position="606"/>
    </location>
</feature>
<dbReference type="Proteomes" id="UP000708208">
    <property type="component" value="Unassembled WGS sequence"/>
</dbReference>
<evidence type="ECO:0000256" key="1">
    <source>
        <dbReference type="SAM" id="MobiDB-lite"/>
    </source>
</evidence>
<dbReference type="InterPro" id="IPR029357">
    <property type="entry name" value="SPATA7"/>
</dbReference>
<feature type="region of interest" description="Disordered" evidence="1">
    <location>
        <begin position="578"/>
        <end position="606"/>
    </location>
</feature>
<feature type="compositionally biased region" description="Basic and acidic residues" evidence="1">
    <location>
        <begin position="421"/>
        <end position="432"/>
    </location>
</feature>
<proteinExistence type="predicted"/>
<dbReference type="GO" id="GO:0000226">
    <property type="term" value="P:microtubule cytoskeleton organization"/>
    <property type="evidence" value="ECO:0007669"/>
    <property type="project" value="TreeGrafter"/>
</dbReference>
<dbReference type="GO" id="GO:0005930">
    <property type="term" value="C:axoneme"/>
    <property type="evidence" value="ECO:0007669"/>
    <property type="project" value="TreeGrafter"/>
</dbReference>
<protein>
    <submittedName>
        <fullName evidence="2">Uncharacterized protein</fullName>
    </submittedName>
</protein>
<dbReference type="PANTHER" id="PTHR14917:SF4">
    <property type="entry name" value="SPERMATOGENESIS-ASSOCIATED 7"/>
    <property type="match status" value="1"/>
</dbReference>
<evidence type="ECO:0000313" key="2">
    <source>
        <dbReference type="EMBL" id="CAG7638689.1"/>
    </source>
</evidence>
<dbReference type="Pfam" id="PF15244">
    <property type="entry name" value="HSD3"/>
    <property type="match status" value="1"/>
</dbReference>
<feature type="compositionally biased region" description="Polar residues" evidence="1">
    <location>
        <begin position="437"/>
        <end position="446"/>
    </location>
</feature>
<feature type="region of interest" description="Disordered" evidence="1">
    <location>
        <begin position="391"/>
        <end position="446"/>
    </location>
</feature>
<name>A0A8J2NQ94_9HEXA</name>